<dbReference type="GO" id="GO:0008270">
    <property type="term" value="F:zinc ion binding"/>
    <property type="evidence" value="ECO:0007669"/>
    <property type="project" value="UniProtKB-KW"/>
</dbReference>
<dbReference type="InterPro" id="IPR010666">
    <property type="entry name" value="Znf_GRF"/>
</dbReference>
<evidence type="ECO:0000256" key="2">
    <source>
        <dbReference type="ARBA" id="ARBA00022771"/>
    </source>
</evidence>
<sequence>MSSRSAKSTDVSPRAQYGPLPLINCTDCGARRVRRFTATTRMNNGCDFIKCMNHKPKEGGCVFWYWIDEYASLLCEKGIVPLGSPLLITTRWVKVEAGVEEDNHAKLPTDEAMGRIYEDLLTVAKEIPEMLKIIVGILVLLVAVVMYKS</sequence>
<keyword evidence="2 4" id="KW-0863">Zinc-finger</keyword>
<dbReference type="EMBL" id="CM000884">
    <property type="protein sequence ID" value="PNT61126.1"/>
    <property type="molecule type" value="Genomic_DNA"/>
</dbReference>
<protein>
    <recommendedName>
        <fullName evidence="6">GRF-type domain-containing protein</fullName>
    </recommendedName>
</protein>
<dbReference type="Proteomes" id="UP000008810">
    <property type="component" value="Chromosome 5"/>
</dbReference>
<feature type="transmembrane region" description="Helical" evidence="5">
    <location>
        <begin position="130"/>
        <end position="147"/>
    </location>
</feature>
<keyword evidence="5" id="KW-1133">Transmembrane helix</keyword>
<evidence type="ECO:0000259" key="6">
    <source>
        <dbReference type="PROSITE" id="PS51999"/>
    </source>
</evidence>
<evidence type="ECO:0000313" key="9">
    <source>
        <dbReference type="Proteomes" id="UP000008810"/>
    </source>
</evidence>
<gene>
    <name evidence="7" type="ORF">BRADI_5g10558v3</name>
</gene>
<feature type="domain" description="GRF-type" evidence="6">
    <location>
        <begin position="25"/>
        <end position="70"/>
    </location>
</feature>
<keyword evidence="9" id="KW-1185">Reference proteome</keyword>
<evidence type="ECO:0000313" key="7">
    <source>
        <dbReference type="EMBL" id="PNT61126.1"/>
    </source>
</evidence>
<name>A0A2K2CGH2_BRADI</name>
<keyword evidence="1" id="KW-0479">Metal-binding</keyword>
<keyword evidence="5" id="KW-0812">Transmembrane</keyword>
<dbReference type="PROSITE" id="PS51999">
    <property type="entry name" value="ZF_GRF"/>
    <property type="match status" value="1"/>
</dbReference>
<evidence type="ECO:0000313" key="8">
    <source>
        <dbReference type="EnsemblPlants" id="PNT61126"/>
    </source>
</evidence>
<dbReference type="InParanoid" id="A0A2K2CGH2"/>
<keyword evidence="5" id="KW-0472">Membrane</keyword>
<accession>A0A2K2CGH2</accession>
<evidence type="ECO:0000256" key="4">
    <source>
        <dbReference type="PROSITE-ProRule" id="PRU01343"/>
    </source>
</evidence>
<organism evidence="7">
    <name type="scientific">Brachypodium distachyon</name>
    <name type="common">Purple false brome</name>
    <name type="synonym">Trachynia distachya</name>
    <dbReference type="NCBI Taxonomy" id="15368"/>
    <lineage>
        <taxon>Eukaryota</taxon>
        <taxon>Viridiplantae</taxon>
        <taxon>Streptophyta</taxon>
        <taxon>Embryophyta</taxon>
        <taxon>Tracheophyta</taxon>
        <taxon>Spermatophyta</taxon>
        <taxon>Magnoliopsida</taxon>
        <taxon>Liliopsida</taxon>
        <taxon>Poales</taxon>
        <taxon>Poaceae</taxon>
        <taxon>BOP clade</taxon>
        <taxon>Pooideae</taxon>
        <taxon>Stipodae</taxon>
        <taxon>Brachypodieae</taxon>
        <taxon>Brachypodium</taxon>
    </lineage>
</organism>
<dbReference type="AlphaFoldDB" id="A0A2K2CGH2"/>
<evidence type="ECO:0000256" key="1">
    <source>
        <dbReference type="ARBA" id="ARBA00022723"/>
    </source>
</evidence>
<dbReference type="PANTHER" id="PTHR33680">
    <property type="entry name" value="OS07G0190500 PROTEIN"/>
    <property type="match status" value="1"/>
</dbReference>
<keyword evidence="3" id="KW-0862">Zinc</keyword>
<reference evidence="8" key="3">
    <citation type="submission" date="2018-08" db="UniProtKB">
        <authorList>
            <consortium name="EnsemblPlants"/>
        </authorList>
    </citation>
    <scope>IDENTIFICATION</scope>
    <source>
        <strain evidence="8">cv. Bd21</strain>
    </source>
</reference>
<reference evidence="7" key="2">
    <citation type="submission" date="2017-06" db="EMBL/GenBank/DDBJ databases">
        <title>WGS assembly of Brachypodium distachyon.</title>
        <authorList>
            <consortium name="The International Brachypodium Initiative"/>
            <person name="Lucas S."/>
            <person name="Harmon-Smith M."/>
            <person name="Lail K."/>
            <person name="Tice H."/>
            <person name="Grimwood J."/>
            <person name="Bruce D."/>
            <person name="Barry K."/>
            <person name="Shu S."/>
            <person name="Lindquist E."/>
            <person name="Wang M."/>
            <person name="Pitluck S."/>
            <person name="Vogel J.P."/>
            <person name="Garvin D.F."/>
            <person name="Mockler T.C."/>
            <person name="Schmutz J."/>
            <person name="Rokhsar D."/>
            <person name="Bevan M.W."/>
        </authorList>
    </citation>
    <scope>NUCLEOTIDE SEQUENCE</scope>
    <source>
        <strain evidence="7">Bd21</strain>
    </source>
</reference>
<reference evidence="7 8" key="1">
    <citation type="journal article" date="2010" name="Nature">
        <title>Genome sequencing and analysis of the model grass Brachypodium distachyon.</title>
        <authorList>
            <consortium name="International Brachypodium Initiative"/>
        </authorList>
    </citation>
    <scope>NUCLEOTIDE SEQUENCE [LARGE SCALE GENOMIC DNA]</scope>
    <source>
        <strain evidence="7 8">Bd21</strain>
    </source>
</reference>
<dbReference type="EnsemblPlants" id="PNT61126">
    <property type="protein sequence ID" value="PNT61126"/>
    <property type="gene ID" value="BRADI_5g10558v3"/>
</dbReference>
<evidence type="ECO:0000256" key="5">
    <source>
        <dbReference type="SAM" id="Phobius"/>
    </source>
</evidence>
<dbReference type="PANTHER" id="PTHR33680:SF7">
    <property type="entry name" value="OS02G0474200 PROTEIN"/>
    <property type="match status" value="1"/>
</dbReference>
<evidence type="ECO:0000256" key="3">
    <source>
        <dbReference type="ARBA" id="ARBA00022833"/>
    </source>
</evidence>
<proteinExistence type="predicted"/>
<dbReference type="Gramene" id="PNT61126">
    <property type="protein sequence ID" value="PNT61126"/>
    <property type="gene ID" value="BRADI_5g10558v3"/>
</dbReference>